<accession>A0A328DDD6</accession>
<dbReference type="EMBL" id="NQVE01000183">
    <property type="protein sequence ID" value="RAL41923.1"/>
    <property type="molecule type" value="Genomic_DNA"/>
</dbReference>
<organism evidence="3 4">
    <name type="scientific">Cuscuta australis</name>
    <dbReference type="NCBI Taxonomy" id="267555"/>
    <lineage>
        <taxon>Eukaryota</taxon>
        <taxon>Viridiplantae</taxon>
        <taxon>Streptophyta</taxon>
        <taxon>Embryophyta</taxon>
        <taxon>Tracheophyta</taxon>
        <taxon>Spermatophyta</taxon>
        <taxon>Magnoliopsida</taxon>
        <taxon>eudicotyledons</taxon>
        <taxon>Gunneridae</taxon>
        <taxon>Pentapetalae</taxon>
        <taxon>asterids</taxon>
        <taxon>lamiids</taxon>
        <taxon>Solanales</taxon>
        <taxon>Convolvulaceae</taxon>
        <taxon>Cuscuteae</taxon>
        <taxon>Cuscuta</taxon>
        <taxon>Cuscuta subgen. Grammica</taxon>
        <taxon>Cuscuta sect. Cleistogrammica</taxon>
    </lineage>
</organism>
<dbReference type="PANTHER" id="PTHR33179">
    <property type="entry name" value="VQ MOTIF-CONTAINING PROTEIN"/>
    <property type="match status" value="1"/>
</dbReference>
<evidence type="ECO:0000313" key="3">
    <source>
        <dbReference type="EMBL" id="RAL41923.1"/>
    </source>
</evidence>
<dbReference type="Proteomes" id="UP000249390">
    <property type="component" value="Unassembled WGS sequence"/>
</dbReference>
<proteinExistence type="predicted"/>
<comment type="caution">
    <text evidence="3">The sequence shown here is derived from an EMBL/GenBank/DDBJ whole genome shotgun (WGS) entry which is preliminary data.</text>
</comment>
<evidence type="ECO:0000259" key="2">
    <source>
        <dbReference type="Pfam" id="PF05678"/>
    </source>
</evidence>
<sequence>MAMSETMPVGPTDWAQFYHHTLSPLPSQQPISDIFPGGGRVSDATVVTATNVTSSAAALPNSLSGQVGSRLSPEGRVSKPVRRRTRASRRTPTTVLNTDASNFRAMVQQFTGGPSLAAAQPMGHYPFLNEGSGYGFGLGSSVVPRHTQLGNPTPARTTSGYQFPFQTSQSSAPFMFAASQPMGISNSDDHAGTSPGSLSFLESIQIGSTSTPFSAGGNETNNFLF</sequence>
<dbReference type="Pfam" id="PF05678">
    <property type="entry name" value="VQ"/>
    <property type="match status" value="1"/>
</dbReference>
<feature type="compositionally biased region" description="Basic residues" evidence="1">
    <location>
        <begin position="79"/>
        <end position="89"/>
    </location>
</feature>
<dbReference type="PANTHER" id="PTHR33179:SF29">
    <property type="entry name" value="OS06G0666400 PROTEIN"/>
    <property type="match status" value="1"/>
</dbReference>
<reference evidence="3 4" key="1">
    <citation type="submission" date="2018-06" db="EMBL/GenBank/DDBJ databases">
        <title>The Genome of Cuscuta australis (Dodder) Provides Insight into the Evolution of Plant Parasitism.</title>
        <authorList>
            <person name="Liu H."/>
        </authorList>
    </citation>
    <scope>NUCLEOTIDE SEQUENCE [LARGE SCALE GENOMIC DNA]</scope>
    <source>
        <strain evidence="4">cv. Yunnan</strain>
        <tissue evidence="3">Vines</tissue>
    </source>
</reference>
<dbReference type="AlphaFoldDB" id="A0A328DDD6"/>
<gene>
    <name evidence="3" type="ORF">DM860_009105</name>
</gene>
<protein>
    <recommendedName>
        <fullName evidence="2">VQ domain-containing protein</fullName>
    </recommendedName>
</protein>
<feature type="domain" description="VQ" evidence="2">
    <location>
        <begin position="91"/>
        <end position="115"/>
    </location>
</feature>
<feature type="region of interest" description="Disordered" evidence="1">
    <location>
        <begin position="60"/>
        <end position="91"/>
    </location>
</feature>
<dbReference type="InterPro" id="IPR008889">
    <property type="entry name" value="VQ"/>
</dbReference>
<evidence type="ECO:0000313" key="4">
    <source>
        <dbReference type="Proteomes" id="UP000249390"/>
    </source>
</evidence>
<name>A0A328DDD6_9ASTE</name>
<dbReference type="InterPro" id="IPR039609">
    <property type="entry name" value="VQ_15/22"/>
</dbReference>
<keyword evidence="4" id="KW-1185">Reference proteome</keyword>
<evidence type="ECO:0000256" key="1">
    <source>
        <dbReference type="SAM" id="MobiDB-lite"/>
    </source>
</evidence>